<comment type="cofactor">
    <cofactor evidence="8">
        <name>Mn(2+)</name>
        <dbReference type="ChEBI" id="CHEBI:29035"/>
    </cofactor>
    <text evidence="8">Binds 2 manganese ions per subunit.</text>
</comment>
<feature type="binding site" evidence="8">
    <location>
        <position position="267"/>
    </location>
    <ligand>
        <name>Mn(2+)</name>
        <dbReference type="ChEBI" id="CHEBI:29035"/>
        <label>1</label>
    </ligand>
</feature>
<evidence type="ECO:0000256" key="8">
    <source>
        <dbReference type="HAMAP-Rule" id="MF_00181"/>
    </source>
</evidence>
<dbReference type="InterPro" id="IPR011356">
    <property type="entry name" value="Leucine_aapep/pepB"/>
</dbReference>
<comment type="catalytic activity">
    <reaction evidence="1 8">
        <text>Release of an N-terminal amino acid, Xaa-|-Yaa-, in which Xaa is preferably Leu, but may be other amino acids including Pro although not Arg or Lys, and Yaa may be Pro. Amino acid amides and methyl esters are also readily hydrolyzed, but rates on arylamides are exceedingly low.</text>
        <dbReference type="EC" id="3.4.11.1"/>
    </reaction>
</comment>
<evidence type="ECO:0000256" key="4">
    <source>
        <dbReference type="ARBA" id="ARBA00022438"/>
    </source>
</evidence>
<dbReference type="PATRIC" id="fig|1631356.3.peg.1298"/>
<dbReference type="Proteomes" id="UP000037397">
    <property type="component" value="Unassembled WGS sequence"/>
</dbReference>
<reference evidence="11" key="1">
    <citation type="submission" date="2015-03" db="EMBL/GenBank/DDBJ databases">
        <title>Luteipulveratus halotolerans sp. nov., a novel actinobacterium (Dermacoccaceae) from Sarawak, Malaysia.</title>
        <authorList>
            <person name="Juboi H."/>
            <person name="Basik A."/>
            <person name="Shamsul S.S."/>
            <person name="Arnold P."/>
            <person name="Schmitt E.K."/>
            <person name="Sanglier J.-J."/>
            <person name="Yeo T."/>
        </authorList>
    </citation>
    <scope>NUCLEOTIDE SEQUENCE [LARGE SCALE GENOMIC DNA]</scope>
    <source>
        <strain evidence="11">C296001</strain>
    </source>
</reference>
<dbReference type="InterPro" id="IPR043472">
    <property type="entry name" value="Macro_dom-like"/>
</dbReference>
<feature type="domain" description="Cytosol aminopeptidase" evidence="9">
    <location>
        <begin position="342"/>
        <end position="349"/>
    </location>
</feature>
<feature type="binding site" evidence="8">
    <location>
        <position position="267"/>
    </location>
    <ligand>
        <name>Mn(2+)</name>
        <dbReference type="ChEBI" id="CHEBI:29035"/>
        <label>2</label>
    </ligand>
</feature>
<gene>
    <name evidence="8" type="primary">pepA</name>
    <name evidence="10" type="ORF">VV01_06765</name>
</gene>
<dbReference type="Pfam" id="PF02789">
    <property type="entry name" value="Peptidase_M17_N"/>
    <property type="match status" value="1"/>
</dbReference>
<keyword evidence="6 8" id="KW-0378">Hydrolase</keyword>
<dbReference type="EC" id="3.4.11.10" evidence="8"/>
<accession>A0A0L6CH49</accession>
<feature type="binding site" evidence="8">
    <location>
        <position position="346"/>
    </location>
    <ligand>
        <name>Mn(2+)</name>
        <dbReference type="ChEBI" id="CHEBI:29035"/>
        <label>2</label>
    </ligand>
</feature>
<dbReference type="PANTHER" id="PTHR11963:SF23">
    <property type="entry name" value="CYTOSOL AMINOPEPTIDASE"/>
    <property type="match status" value="1"/>
</dbReference>
<dbReference type="HAMAP" id="MF_00181">
    <property type="entry name" value="Cytosol_peptidase_M17"/>
    <property type="match status" value="1"/>
</dbReference>
<keyword evidence="8" id="KW-0963">Cytoplasm</keyword>
<keyword evidence="4 8" id="KW-0031">Aminopeptidase</keyword>
<dbReference type="STRING" id="1631356.VV01_06765"/>
<dbReference type="NCBIfam" id="NF002073">
    <property type="entry name" value="PRK00913.1-2"/>
    <property type="match status" value="1"/>
</dbReference>
<feature type="binding site" evidence="8">
    <location>
        <position position="285"/>
    </location>
    <ligand>
        <name>Mn(2+)</name>
        <dbReference type="ChEBI" id="CHEBI:29035"/>
        <label>2</label>
    </ligand>
</feature>
<comment type="caution">
    <text evidence="10">The sequence shown here is derived from an EMBL/GenBank/DDBJ whole genome shotgun (WGS) entry which is preliminary data.</text>
</comment>
<feature type="active site" evidence="8">
    <location>
        <position position="348"/>
    </location>
</feature>
<dbReference type="InterPro" id="IPR023042">
    <property type="entry name" value="Peptidase_M17_leu_NH2_pept"/>
</dbReference>
<evidence type="ECO:0000256" key="5">
    <source>
        <dbReference type="ARBA" id="ARBA00022670"/>
    </source>
</evidence>
<dbReference type="AlphaFoldDB" id="A0A0L6CH49"/>
<dbReference type="InterPro" id="IPR008283">
    <property type="entry name" value="Peptidase_M17_N"/>
</dbReference>
<protein>
    <recommendedName>
        <fullName evidence="8">Probable cytosol aminopeptidase</fullName>
        <ecNumber evidence="8">3.4.11.1</ecNumber>
    </recommendedName>
    <alternativeName>
        <fullName evidence="8">Leucine aminopeptidase</fullName>
        <shortName evidence="8">LAP</shortName>
        <ecNumber evidence="8">3.4.11.10</ecNumber>
    </alternativeName>
    <alternativeName>
        <fullName evidence="8">Leucyl aminopeptidase</fullName>
    </alternativeName>
</protein>
<feature type="binding site" evidence="8">
    <location>
        <position position="262"/>
    </location>
    <ligand>
        <name>Mn(2+)</name>
        <dbReference type="ChEBI" id="CHEBI:29035"/>
        <label>2</label>
    </ligand>
</feature>
<comment type="subcellular location">
    <subcellularLocation>
        <location evidence="8">Cytoplasm</location>
    </subcellularLocation>
</comment>
<keyword evidence="8" id="KW-0479">Metal-binding</keyword>
<evidence type="ECO:0000256" key="3">
    <source>
        <dbReference type="ARBA" id="ARBA00009528"/>
    </source>
</evidence>
<dbReference type="PANTHER" id="PTHR11963">
    <property type="entry name" value="LEUCINE AMINOPEPTIDASE-RELATED"/>
    <property type="match status" value="1"/>
</dbReference>
<keyword evidence="11" id="KW-1185">Reference proteome</keyword>
<feature type="binding site" evidence="8">
    <location>
        <position position="344"/>
    </location>
    <ligand>
        <name>Mn(2+)</name>
        <dbReference type="ChEBI" id="CHEBI:29035"/>
        <label>1</label>
    </ligand>
</feature>
<dbReference type="GO" id="GO:0070006">
    <property type="term" value="F:metalloaminopeptidase activity"/>
    <property type="evidence" value="ECO:0007669"/>
    <property type="project" value="InterPro"/>
</dbReference>
<dbReference type="PROSITE" id="PS00631">
    <property type="entry name" value="CYTOSOL_AP"/>
    <property type="match status" value="1"/>
</dbReference>
<comment type="catalytic activity">
    <reaction evidence="2 8">
        <text>Release of an N-terminal amino acid, preferentially leucine, but not glutamic or aspartic acids.</text>
        <dbReference type="EC" id="3.4.11.10"/>
    </reaction>
</comment>
<comment type="similarity">
    <text evidence="3 8">Belongs to the peptidase M17 family.</text>
</comment>
<name>A0A0L6CH49_9MICO</name>
<keyword evidence="5 8" id="KW-0645">Protease</keyword>
<dbReference type="RefSeq" id="WP_050669225.1">
    <property type="nucleotide sequence ID" value="NZ_LAIR01000002.1"/>
</dbReference>
<dbReference type="EC" id="3.4.11.1" evidence="8"/>
<evidence type="ECO:0000313" key="10">
    <source>
        <dbReference type="EMBL" id="KNX36920.1"/>
    </source>
</evidence>
<organism evidence="10 11">
    <name type="scientific">Luteipulveratus halotolerans</name>
    <dbReference type="NCBI Taxonomy" id="1631356"/>
    <lineage>
        <taxon>Bacteria</taxon>
        <taxon>Bacillati</taxon>
        <taxon>Actinomycetota</taxon>
        <taxon>Actinomycetes</taxon>
        <taxon>Micrococcales</taxon>
        <taxon>Dermacoccaceae</taxon>
        <taxon>Luteipulveratus</taxon>
    </lineage>
</organism>
<dbReference type="EMBL" id="LAIR01000002">
    <property type="protein sequence ID" value="KNX36920.1"/>
    <property type="molecule type" value="Genomic_DNA"/>
</dbReference>
<feature type="active site" evidence="8">
    <location>
        <position position="274"/>
    </location>
</feature>
<dbReference type="Gene3D" id="3.40.630.10">
    <property type="entry name" value="Zn peptidases"/>
    <property type="match status" value="1"/>
</dbReference>
<dbReference type="GO" id="GO:0030145">
    <property type="term" value="F:manganese ion binding"/>
    <property type="evidence" value="ECO:0007669"/>
    <property type="project" value="UniProtKB-UniRule"/>
</dbReference>
<dbReference type="SUPFAM" id="SSF53187">
    <property type="entry name" value="Zn-dependent exopeptidases"/>
    <property type="match status" value="1"/>
</dbReference>
<dbReference type="OrthoDB" id="9809354at2"/>
<dbReference type="SUPFAM" id="SSF52949">
    <property type="entry name" value="Macro domain-like"/>
    <property type="match status" value="1"/>
</dbReference>
<dbReference type="GO" id="GO:0005737">
    <property type="term" value="C:cytoplasm"/>
    <property type="evidence" value="ECO:0007669"/>
    <property type="project" value="UniProtKB-SubCell"/>
</dbReference>
<dbReference type="CDD" id="cd00433">
    <property type="entry name" value="Peptidase_M17"/>
    <property type="match status" value="1"/>
</dbReference>
<dbReference type="Pfam" id="PF00883">
    <property type="entry name" value="Peptidase_M17"/>
    <property type="match status" value="1"/>
</dbReference>
<dbReference type="PRINTS" id="PR00481">
    <property type="entry name" value="LAMNOPPTDASE"/>
</dbReference>
<evidence type="ECO:0000256" key="7">
    <source>
        <dbReference type="ARBA" id="ARBA00049972"/>
    </source>
</evidence>
<evidence type="ECO:0000313" key="11">
    <source>
        <dbReference type="Proteomes" id="UP000037397"/>
    </source>
</evidence>
<dbReference type="Gene3D" id="3.40.220.10">
    <property type="entry name" value="Leucine Aminopeptidase, subunit E, domain 1"/>
    <property type="match status" value="1"/>
</dbReference>
<evidence type="ECO:0000259" key="9">
    <source>
        <dbReference type="PROSITE" id="PS00631"/>
    </source>
</evidence>
<evidence type="ECO:0000256" key="2">
    <source>
        <dbReference type="ARBA" id="ARBA00000967"/>
    </source>
</evidence>
<proteinExistence type="inferred from homology"/>
<sequence length="500" mass="51059">MTTLTLTDRAAGEVKADVLVLLSVKTDDGVRLAPAHGLPQESVDHVGATLAAIGAKAGADEAIKLTGVPGVEAPIVVVAGTGLDHEPTPDDHEAVRRAVGSATRGLADTAHAAVAAPGTDAALVGASAEGALFGAYAFTTYRRTGSTKAPVAEVTLLSATAGEQATRDAAARAEVVADSQAWARDLVNTPPNDLYPDSFAEAVRKRLQGTKVKVDVMDEKALAKAGCGGLIGVGRGSSRLPRLVTLTYKPAKASAHVAVVGKGITFDSGGLCIKPATGMVTMKCDMAGAAAAAAAVDAVARLGLPVAVTVYLCLAENMTGADAQRPGDVVTMRNGKSVEIINTDAEGRLVMADGLSFASEQQPDLVVDIATLTGAAVMAFGGRVAAVIGNDDATRDRVIDVAGRVGEDSWSLPLREELRKAMDSDVADLKHTGQKEGGAITAALFLREFVGNGKDGKQLPWVHVDIAGPAFNESGPHGYTPKGATGFGVRTLVGLVEDHG</sequence>
<keyword evidence="8" id="KW-0464">Manganese</keyword>
<evidence type="ECO:0000256" key="6">
    <source>
        <dbReference type="ARBA" id="ARBA00022801"/>
    </source>
</evidence>
<comment type="function">
    <text evidence="7 8">Presumably involved in the processing and regular turnover of intracellular proteins. Catalyzes the removal of unsubstituted N-terminal amino acids from various peptides.</text>
</comment>
<feature type="binding site" evidence="8">
    <location>
        <position position="346"/>
    </location>
    <ligand>
        <name>Mn(2+)</name>
        <dbReference type="ChEBI" id="CHEBI:29035"/>
        <label>1</label>
    </ligand>
</feature>
<dbReference type="GO" id="GO:0006508">
    <property type="term" value="P:proteolysis"/>
    <property type="evidence" value="ECO:0007669"/>
    <property type="project" value="UniProtKB-KW"/>
</dbReference>
<evidence type="ECO:0000256" key="1">
    <source>
        <dbReference type="ARBA" id="ARBA00000135"/>
    </source>
</evidence>
<dbReference type="InterPro" id="IPR000819">
    <property type="entry name" value="Peptidase_M17_C"/>
</dbReference>